<organism evidence="1 2">
    <name type="scientific">Rhizobium leguminosarum</name>
    <dbReference type="NCBI Taxonomy" id="384"/>
    <lineage>
        <taxon>Bacteria</taxon>
        <taxon>Pseudomonadati</taxon>
        <taxon>Pseudomonadota</taxon>
        <taxon>Alphaproteobacteria</taxon>
        <taxon>Hyphomicrobiales</taxon>
        <taxon>Rhizobiaceae</taxon>
        <taxon>Rhizobium/Agrobacterium group</taxon>
        <taxon>Rhizobium</taxon>
    </lineage>
</organism>
<protein>
    <recommendedName>
        <fullName evidence="3">Phage tail protein</fullName>
    </recommendedName>
</protein>
<proteinExistence type="predicted"/>
<reference evidence="1 2" key="1">
    <citation type="submission" date="2020-08" db="EMBL/GenBank/DDBJ databases">
        <title>Genomic Encyclopedia of Type Strains, Phase IV (KMG-V): Genome sequencing to study the core and pangenomes of soil and plant-associated prokaryotes.</title>
        <authorList>
            <person name="Whitman W."/>
        </authorList>
    </citation>
    <scope>NUCLEOTIDE SEQUENCE [LARGE SCALE GENOMIC DNA]</scope>
    <source>
        <strain evidence="1 2">SEMIA 4011</strain>
    </source>
</reference>
<evidence type="ECO:0000313" key="2">
    <source>
        <dbReference type="Proteomes" id="UP000517187"/>
    </source>
</evidence>
<name>A0A7W9ZXD8_RHILE</name>
<sequence length="117" mass="12968">MTVPVWPTSLPKFFTATSYDEGGADNVLRSETSIGPAKARRRTTANVWVQSGQMVMTYDQYGTFLDFVKNDILDGARAFTFPDRLGGSDFLVRLKEAHKASLDGNSWVVSFSIEVLP</sequence>
<dbReference type="AlphaFoldDB" id="A0A7W9ZXD8"/>
<dbReference type="EMBL" id="JACIIJ010000016">
    <property type="protein sequence ID" value="MBB6224571.1"/>
    <property type="molecule type" value="Genomic_DNA"/>
</dbReference>
<evidence type="ECO:0000313" key="1">
    <source>
        <dbReference type="EMBL" id="MBB6224571.1"/>
    </source>
</evidence>
<comment type="caution">
    <text evidence="1">The sequence shown here is derived from an EMBL/GenBank/DDBJ whole genome shotgun (WGS) entry which is preliminary data.</text>
</comment>
<dbReference type="Proteomes" id="UP000517187">
    <property type="component" value="Unassembled WGS sequence"/>
</dbReference>
<gene>
    <name evidence="1" type="ORF">GGE66_005586</name>
</gene>
<dbReference type="RefSeq" id="WP_184696984.1">
    <property type="nucleotide sequence ID" value="NZ_JACIIJ010000016.1"/>
</dbReference>
<evidence type="ECO:0008006" key="3">
    <source>
        <dbReference type="Google" id="ProtNLM"/>
    </source>
</evidence>
<accession>A0A7W9ZXD8</accession>